<evidence type="ECO:0000313" key="3">
    <source>
        <dbReference type="Proteomes" id="UP000199065"/>
    </source>
</evidence>
<dbReference type="InterPro" id="IPR019151">
    <property type="entry name" value="Proteasome_assmbl_chaperone_2"/>
</dbReference>
<dbReference type="GO" id="GO:0016874">
    <property type="term" value="F:ligase activity"/>
    <property type="evidence" value="ECO:0007669"/>
    <property type="project" value="UniProtKB-KW"/>
</dbReference>
<dbReference type="AlphaFoldDB" id="A0A1I2TXY1"/>
<keyword evidence="3" id="KW-1185">Reference proteome</keyword>
<dbReference type="InterPro" id="IPR008492">
    <property type="entry name" value="Rv2714-like"/>
</dbReference>
<dbReference type="EMBL" id="FOPJ01000010">
    <property type="protein sequence ID" value="SFG69643.1"/>
    <property type="molecule type" value="Genomic_DNA"/>
</dbReference>
<feature type="region of interest" description="Disordered" evidence="1">
    <location>
        <begin position="277"/>
        <end position="296"/>
    </location>
</feature>
<sequence length="361" mass="39818">MQDHHRNMYELEYPVPEVRSLAANGHEDSKPQGPTLVIAMQGYADAGQAIDLGSSHLLAALDNSPLAVFNHDELVDYRSRRPATQVEIGGVKHISPISLELHVVRDVDGAPFLLLAGPEPDLRWSAFTDAVGDLIERFNVQRTICLYSAPMTVPHTRPMVISAHGNDPALMKDLTTFDSHFTVPGSASLFIEKWLNDRKRSVAGYTAHVPHYVSASPYPEATLRLLEAVKEHTGLNLPLSVLEVDCQSVAQQMQEQMEDSREIQHVVHALEQQYDEEAERHRRQQALAAEDRNVPDAEEIGKAFEEFLAGVDSEDPTMSFEKSDVESTSADDAEAESSAHSPRDAEDPGASDDHNGSNQDS</sequence>
<feature type="region of interest" description="Disordered" evidence="1">
    <location>
        <begin position="307"/>
        <end position="361"/>
    </location>
</feature>
<dbReference type="OrthoDB" id="3733464at2"/>
<dbReference type="Proteomes" id="UP000199065">
    <property type="component" value="Unassembled WGS sequence"/>
</dbReference>
<evidence type="ECO:0000256" key="1">
    <source>
        <dbReference type="SAM" id="MobiDB-lite"/>
    </source>
</evidence>
<gene>
    <name evidence="2" type="ORF">SAMN05660282_01670</name>
</gene>
<name>A0A1I2TXY1_9CORY</name>
<accession>A0A1I2TXY1</accession>
<dbReference type="Pfam" id="PF09754">
    <property type="entry name" value="PAC2"/>
    <property type="match status" value="1"/>
</dbReference>
<reference evidence="2 3" key="1">
    <citation type="submission" date="2016-10" db="EMBL/GenBank/DDBJ databases">
        <authorList>
            <person name="de Groot N.N."/>
        </authorList>
    </citation>
    <scope>NUCLEOTIDE SEQUENCE [LARGE SCALE GENOMIC DNA]</scope>
    <source>
        <strain>J11</strain>
        <strain evidence="3">PG 39</strain>
    </source>
</reference>
<dbReference type="Gene3D" id="1.10.287.100">
    <property type="match status" value="1"/>
</dbReference>
<dbReference type="Gene3D" id="3.40.50.10900">
    <property type="entry name" value="PAC-like subunit"/>
    <property type="match status" value="1"/>
</dbReference>
<feature type="compositionally biased region" description="Basic and acidic residues" evidence="1">
    <location>
        <begin position="341"/>
        <end position="355"/>
    </location>
</feature>
<keyword evidence="2" id="KW-0436">Ligase</keyword>
<dbReference type="InterPro" id="IPR038389">
    <property type="entry name" value="PSMG2_sf"/>
</dbReference>
<dbReference type="STRING" id="185761.SAMN05660282_01670"/>
<dbReference type="SUPFAM" id="SSF159659">
    <property type="entry name" value="Cgl1923-like"/>
    <property type="match status" value="1"/>
</dbReference>
<proteinExistence type="predicted"/>
<dbReference type="RefSeq" id="WP_092286316.1">
    <property type="nucleotide sequence ID" value="NZ_FOPJ01000010.1"/>
</dbReference>
<organism evidence="2 3">
    <name type="scientific">Corynebacterium spheniscorum</name>
    <dbReference type="NCBI Taxonomy" id="185761"/>
    <lineage>
        <taxon>Bacteria</taxon>
        <taxon>Bacillati</taxon>
        <taxon>Actinomycetota</taxon>
        <taxon>Actinomycetes</taxon>
        <taxon>Mycobacteriales</taxon>
        <taxon>Corynebacteriaceae</taxon>
        <taxon>Corynebacterium</taxon>
    </lineage>
</organism>
<evidence type="ECO:0000313" key="2">
    <source>
        <dbReference type="EMBL" id="SFG69643.1"/>
    </source>
</evidence>
<dbReference type="PIRSF" id="PIRSF028754">
    <property type="entry name" value="UCP028754"/>
    <property type="match status" value="1"/>
</dbReference>
<protein>
    <submittedName>
        <fullName evidence="2">Predicted ATP-dependent carboligase, ATP-grasp superfamily</fullName>
    </submittedName>
</protein>